<dbReference type="Gene3D" id="3.30.70.330">
    <property type="match status" value="1"/>
</dbReference>
<reference evidence="11 12" key="1">
    <citation type="submission" date="2024-01" db="EMBL/GenBank/DDBJ databases">
        <title>The complete chloroplast genome sequence of Lithospermum erythrorhizon: insights into the phylogenetic relationship among Boraginaceae species and the maternal lineages of purple gromwells.</title>
        <authorList>
            <person name="Okada T."/>
            <person name="Watanabe K."/>
        </authorList>
    </citation>
    <scope>NUCLEOTIDE SEQUENCE [LARGE SCALE GENOMIC DNA]</scope>
</reference>
<dbReference type="Pfam" id="PF00076">
    <property type="entry name" value="RRM_1"/>
    <property type="match status" value="1"/>
</dbReference>
<evidence type="ECO:0000256" key="5">
    <source>
        <dbReference type="ARBA" id="ARBA00023125"/>
    </source>
</evidence>
<feature type="zinc finger region" description="C3H1-type" evidence="7">
    <location>
        <begin position="198"/>
        <end position="220"/>
    </location>
</feature>
<dbReference type="InterPro" id="IPR012677">
    <property type="entry name" value="Nucleotide-bd_a/b_plait_sf"/>
</dbReference>
<keyword evidence="2 7" id="KW-0863">Zinc-finger</keyword>
<dbReference type="InterPro" id="IPR036855">
    <property type="entry name" value="Znf_CCCH_sf"/>
</dbReference>
<organism evidence="11 12">
    <name type="scientific">Lithospermum erythrorhizon</name>
    <name type="common">Purple gromwell</name>
    <name type="synonym">Lithospermum officinale var. erythrorhizon</name>
    <dbReference type="NCBI Taxonomy" id="34254"/>
    <lineage>
        <taxon>Eukaryota</taxon>
        <taxon>Viridiplantae</taxon>
        <taxon>Streptophyta</taxon>
        <taxon>Embryophyta</taxon>
        <taxon>Tracheophyta</taxon>
        <taxon>Spermatophyta</taxon>
        <taxon>Magnoliopsida</taxon>
        <taxon>eudicotyledons</taxon>
        <taxon>Gunneridae</taxon>
        <taxon>Pentapetalae</taxon>
        <taxon>asterids</taxon>
        <taxon>lamiids</taxon>
        <taxon>Boraginales</taxon>
        <taxon>Boraginaceae</taxon>
        <taxon>Boraginoideae</taxon>
        <taxon>Lithospermeae</taxon>
        <taxon>Lithospermum</taxon>
    </lineage>
</organism>
<dbReference type="InterPro" id="IPR034365">
    <property type="entry name" value="AtC3H46-like_RRM"/>
</dbReference>
<feature type="region of interest" description="Disordered" evidence="8">
    <location>
        <begin position="498"/>
        <end position="522"/>
    </location>
</feature>
<dbReference type="InterPro" id="IPR056276">
    <property type="entry name" value="AtC3H46-like_PABC-like"/>
</dbReference>
<dbReference type="PANTHER" id="PTHR24009">
    <property type="entry name" value="RNA-BINDING (RRM/RBD/RNP MOTIFS)"/>
    <property type="match status" value="1"/>
</dbReference>
<dbReference type="AlphaFoldDB" id="A0AAV3R8R6"/>
<dbReference type="PANTHER" id="PTHR24009:SF11">
    <property type="entry name" value="ZINC FINGER CCCH DOMAIN-CONTAINING PROTEIN 53-LIKE"/>
    <property type="match status" value="1"/>
</dbReference>
<dbReference type="SUPFAM" id="SSF90229">
    <property type="entry name" value="CCCH zinc finger"/>
    <property type="match status" value="1"/>
</dbReference>
<dbReference type="CDD" id="cd12458">
    <property type="entry name" value="RRM_AtC3H46_like"/>
    <property type="match status" value="1"/>
</dbReference>
<dbReference type="PROSITE" id="PS50103">
    <property type="entry name" value="ZF_C3H1"/>
    <property type="match status" value="1"/>
</dbReference>
<feature type="domain" description="C3H1-type" evidence="10">
    <location>
        <begin position="198"/>
        <end position="220"/>
    </location>
</feature>
<feature type="domain" description="RRM" evidence="9">
    <location>
        <begin position="274"/>
        <end position="350"/>
    </location>
</feature>
<evidence type="ECO:0000256" key="8">
    <source>
        <dbReference type="SAM" id="MobiDB-lite"/>
    </source>
</evidence>
<keyword evidence="4 6" id="KW-0694">RNA-binding</keyword>
<gene>
    <name evidence="11" type="ORF">LIER_26545</name>
</gene>
<evidence type="ECO:0000259" key="9">
    <source>
        <dbReference type="PROSITE" id="PS50102"/>
    </source>
</evidence>
<dbReference type="GO" id="GO:0008270">
    <property type="term" value="F:zinc ion binding"/>
    <property type="evidence" value="ECO:0007669"/>
    <property type="project" value="UniProtKB-KW"/>
</dbReference>
<evidence type="ECO:0000256" key="1">
    <source>
        <dbReference type="ARBA" id="ARBA00022723"/>
    </source>
</evidence>
<dbReference type="FunFam" id="3.30.70.330:FF:000678">
    <property type="entry name" value="zinc finger CCCH domain-containing protein 53-like isoform X2"/>
    <property type="match status" value="1"/>
</dbReference>
<accession>A0AAV3R8R6</accession>
<dbReference type="EMBL" id="BAABME010008284">
    <property type="protein sequence ID" value="GAA0172792.1"/>
    <property type="molecule type" value="Genomic_DNA"/>
</dbReference>
<proteinExistence type="predicted"/>
<dbReference type="SMART" id="SM00360">
    <property type="entry name" value="RRM"/>
    <property type="match status" value="1"/>
</dbReference>
<keyword evidence="3 7" id="KW-0862">Zinc</keyword>
<evidence type="ECO:0000256" key="6">
    <source>
        <dbReference type="PROSITE-ProRule" id="PRU00176"/>
    </source>
</evidence>
<name>A0AAV3R8R6_LITER</name>
<dbReference type="SUPFAM" id="SSF54928">
    <property type="entry name" value="RNA-binding domain, RBD"/>
    <property type="match status" value="1"/>
</dbReference>
<protein>
    <submittedName>
        <fullName evidence="11">RNA metabolism protein</fullName>
    </submittedName>
</protein>
<keyword evidence="1 7" id="KW-0479">Metal-binding</keyword>
<dbReference type="GO" id="GO:0003723">
    <property type="term" value="F:RNA binding"/>
    <property type="evidence" value="ECO:0007669"/>
    <property type="project" value="UniProtKB-UniRule"/>
</dbReference>
<dbReference type="PROSITE" id="PS50102">
    <property type="entry name" value="RRM"/>
    <property type="match status" value="1"/>
</dbReference>
<dbReference type="InterPro" id="IPR000571">
    <property type="entry name" value="Znf_CCCH"/>
</dbReference>
<dbReference type="InterPro" id="IPR035979">
    <property type="entry name" value="RBD_domain_sf"/>
</dbReference>
<dbReference type="Gene3D" id="4.10.1000.10">
    <property type="entry name" value="Zinc finger, CCCH-type"/>
    <property type="match status" value="1"/>
</dbReference>
<evidence type="ECO:0000313" key="12">
    <source>
        <dbReference type="Proteomes" id="UP001454036"/>
    </source>
</evidence>
<dbReference type="Pfam" id="PF00642">
    <property type="entry name" value="zf-CCCH"/>
    <property type="match status" value="1"/>
</dbReference>
<evidence type="ECO:0000256" key="4">
    <source>
        <dbReference type="ARBA" id="ARBA00022884"/>
    </source>
</evidence>
<evidence type="ECO:0000313" key="11">
    <source>
        <dbReference type="EMBL" id="GAA0172792.1"/>
    </source>
</evidence>
<keyword evidence="12" id="KW-1185">Reference proteome</keyword>
<evidence type="ECO:0000259" key="10">
    <source>
        <dbReference type="PROSITE" id="PS50103"/>
    </source>
</evidence>
<keyword evidence="5" id="KW-0238">DNA-binding</keyword>
<evidence type="ECO:0000256" key="7">
    <source>
        <dbReference type="PROSITE-ProRule" id="PRU00723"/>
    </source>
</evidence>
<dbReference type="InterPro" id="IPR000504">
    <property type="entry name" value="RRM_dom"/>
</dbReference>
<comment type="caution">
    <text evidence="11">The sequence shown here is derived from an EMBL/GenBank/DDBJ whole genome shotgun (WGS) entry which is preliminary data.</text>
</comment>
<dbReference type="Pfam" id="PF23182">
    <property type="entry name" value="PABC_AtC3H46"/>
    <property type="match status" value="1"/>
</dbReference>
<dbReference type="Proteomes" id="UP001454036">
    <property type="component" value="Unassembled WGS sequence"/>
</dbReference>
<evidence type="ECO:0000256" key="2">
    <source>
        <dbReference type="ARBA" id="ARBA00022771"/>
    </source>
</evidence>
<dbReference type="GO" id="GO:0003677">
    <property type="term" value="F:DNA binding"/>
    <property type="evidence" value="ECO:0007669"/>
    <property type="project" value="UniProtKB-KW"/>
</dbReference>
<sequence>MDTYDATKIILTRIQSLDPENASKIMGYILIQDLGDKELIRLAHGPHTLLLSFINKAKLFLRHSSNIPLLSQNGCPFSQLNMVPNGEKNGFHTNLKSPNSCNGVSRKCQSNAHYAKAFACNEFESSSSVSLAMKNCDTNLAIMSPSGGSDSVIWNYDDHSAPHYKAFHRSSCSVNDAYVFEDVDGSGQNGNFVGGWRPCMYYARGFCKNGSSCKFSHKFDDPSKVMACGPRHSFPHKRSTSAALMGEELDKFGPFGLDMNNFTGMGLDCNSSSRQIYLTFLADSPFTEEDVSNYFSIYGPVQDVRIPYQQKRMFGFVTFIYSETVILVLAKGNPHFVCDSRVLVKPYKEKGKVAEKKGQPWHQQKLLDRGEFPVCLSPSGFDSRELFDLPFGGRTFYNAKEMMLKNKLEEQNDLQQAIELQDRRMMDMHLMDLKNYNNHQSLTSFPLASRLTSRLQTHPQMFQNIVEPSNGVDVEVEEANVTGLDKRDDPAIAVIEKVTEDVSGTSGDNNDSEAEVKSKEADLRESLEHNLPDSLCASPTKAVAEHNSLSVSVPIETDVNYKAVVTSSCTTLRAVESVQSCHQMPRFPTGQGVVDM</sequence>
<evidence type="ECO:0000256" key="3">
    <source>
        <dbReference type="ARBA" id="ARBA00022833"/>
    </source>
</evidence>
<dbReference type="SMART" id="SM00356">
    <property type="entry name" value="ZnF_C3H1"/>
    <property type="match status" value="1"/>
</dbReference>